<dbReference type="Pfam" id="PF19493">
    <property type="entry name" value="Trypco1"/>
    <property type="match status" value="1"/>
</dbReference>
<sequence length="108" mass="11328">MSQLVEFPLDGGGAVRVEIADEEGVVPVGRAGEVVARAHQTLESALTQLRPVTDAVLRNLRDAAEPPDRVCVEFGVKLAAKGGLVVASGTSEANLKVQLEWNRADPAA</sequence>
<comment type="caution">
    <text evidence="2">The sequence shown here is derived from an EMBL/GenBank/DDBJ whole genome shotgun (WGS) entry which is preliminary data.</text>
</comment>
<gene>
    <name evidence="2" type="ORF">FHX75_14167</name>
</gene>
<dbReference type="NCBIfam" id="NF041216">
    <property type="entry name" value="CU044_2847_fam"/>
    <property type="match status" value="1"/>
</dbReference>
<dbReference type="AlphaFoldDB" id="A0A561VJP8"/>
<dbReference type="Proteomes" id="UP000319927">
    <property type="component" value="Unassembled WGS sequence"/>
</dbReference>
<name>A0A561VJP8_9ACTN</name>
<feature type="domain" description="Trypsin-co-occurring" evidence="1">
    <location>
        <begin position="7"/>
        <end position="103"/>
    </location>
</feature>
<reference evidence="2 3" key="1">
    <citation type="submission" date="2019-06" db="EMBL/GenBank/DDBJ databases">
        <title>Sequencing the genomes of 1000 actinobacteria strains.</title>
        <authorList>
            <person name="Klenk H.-P."/>
        </authorList>
    </citation>
    <scope>NUCLEOTIDE SEQUENCE [LARGE SCALE GENOMIC DNA]</scope>
    <source>
        <strain evidence="2 3">DSM 102131</strain>
    </source>
</reference>
<dbReference type="InterPro" id="IPR045794">
    <property type="entry name" value="Trypco1"/>
</dbReference>
<keyword evidence="3" id="KW-1185">Reference proteome</keyword>
<protein>
    <recommendedName>
        <fullName evidence="1">Trypsin-co-occurring domain-containing protein</fullName>
    </recommendedName>
</protein>
<dbReference type="RefSeq" id="WP_211364584.1">
    <property type="nucleotide sequence ID" value="NZ_JBQHDA010000001.1"/>
</dbReference>
<accession>A0A561VJP8</accession>
<proteinExistence type="predicted"/>
<evidence type="ECO:0000259" key="1">
    <source>
        <dbReference type="Pfam" id="PF19493"/>
    </source>
</evidence>
<organism evidence="2 3">
    <name type="scientific">Micromonospora palomenae</name>
    <dbReference type="NCBI Taxonomy" id="1461247"/>
    <lineage>
        <taxon>Bacteria</taxon>
        <taxon>Bacillati</taxon>
        <taxon>Actinomycetota</taxon>
        <taxon>Actinomycetes</taxon>
        <taxon>Micromonosporales</taxon>
        <taxon>Micromonosporaceae</taxon>
        <taxon>Micromonospora</taxon>
    </lineage>
</organism>
<evidence type="ECO:0000313" key="3">
    <source>
        <dbReference type="Proteomes" id="UP000319927"/>
    </source>
</evidence>
<dbReference type="EMBL" id="VIXA01000004">
    <property type="protein sequence ID" value="TWG11842.1"/>
    <property type="molecule type" value="Genomic_DNA"/>
</dbReference>
<evidence type="ECO:0000313" key="2">
    <source>
        <dbReference type="EMBL" id="TWG11842.1"/>
    </source>
</evidence>